<organism evidence="1">
    <name type="scientific">Candidatus Kentrum sp. SD</name>
    <dbReference type="NCBI Taxonomy" id="2126332"/>
    <lineage>
        <taxon>Bacteria</taxon>
        <taxon>Pseudomonadati</taxon>
        <taxon>Pseudomonadota</taxon>
        <taxon>Gammaproteobacteria</taxon>
        <taxon>Candidatus Kentrum</taxon>
    </lineage>
</organism>
<dbReference type="EMBL" id="CAADFR010000033">
    <property type="protein sequence ID" value="VFK39105.1"/>
    <property type="molecule type" value="Genomic_DNA"/>
</dbReference>
<evidence type="ECO:0000313" key="1">
    <source>
        <dbReference type="EMBL" id="VFK39105.1"/>
    </source>
</evidence>
<dbReference type="EMBL" id="CAADFU010000041">
    <property type="protein sequence ID" value="VFK44642.1"/>
    <property type="molecule type" value="Genomic_DNA"/>
</dbReference>
<name>A0A450YC80_9GAMM</name>
<reference evidence="1" key="1">
    <citation type="submission" date="2019-02" db="EMBL/GenBank/DDBJ databases">
        <authorList>
            <person name="Gruber-Vodicka R. H."/>
            <person name="Seah K. B. B."/>
        </authorList>
    </citation>
    <scope>NUCLEOTIDE SEQUENCE</scope>
    <source>
        <strain evidence="2">BECK_S1320</strain>
        <strain evidence="1">BECK_S1321</strain>
    </source>
</reference>
<protein>
    <submittedName>
        <fullName evidence="1">Uncharacterized protein</fullName>
    </submittedName>
</protein>
<dbReference type="AlphaFoldDB" id="A0A450YC80"/>
<sequence>MGPGSATSRDETLKIPLFLEVTDRSLSMREHKSERFVFGYVLLSASA</sequence>
<evidence type="ECO:0000313" key="2">
    <source>
        <dbReference type="EMBL" id="VFK44642.1"/>
    </source>
</evidence>
<proteinExistence type="predicted"/>
<gene>
    <name evidence="2" type="ORF">BECKSD772E_GA0070983_104116</name>
    <name evidence="1" type="ORF">BECKSD772F_GA0070984_103319</name>
</gene>
<accession>A0A450YC80</accession>